<dbReference type="Proteomes" id="UP000477782">
    <property type="component" value="Unassembled WGS sequence"/>
</dbReference>
<evidence type="ECO:0000313" key="2">
    <source>
        <dbReference type="EMBL" id="NEY91040.1"/>
    </source>
</evidence>
<comment type="caution">
    <text evidence="2">The sequence shown here is derived from an EMBL/GenBank/DDBJ whole genome shotgun (WGS) entry which is preliminary data.</text>
</comment>
<name>A0A6M0QU75_9RHOB</name>
<dbReference type="EMBL" id="JAAIVJ010000006">
    <property type="protein sequence ID" value="NEY91040.1"/>
    <property type="molecule type" value="Genomic_DNA"/>
</dbReference>
<feature type="transmembrane region" description="Helical" evidence="1">
    <location>
        <begin position="34"/>
        <end position="54"/>
    </location>
</feature>
<gene>
    <name evidence="2" type="ORF">G4Z14_12100</name>
</gene>
<accession>A0A6M0QU75</accession>
<keyword evidence="3" id="KW-1185">Reference proteome</keyword>
<reference evidence="2 3" key="1">
    <citation type="submission" date="2020-02" db="EMBL/GenBank/DDBJ databases">
        <authorList>
            <person name="Chen W.-M."/>
        </authorList>
    </citation>
    <scope>NUCLEOTIDE SEQUENCE [LARGE SCALE GENOMIC DNA]</scope>
    <source>
        <strain evidence="2 3">KMS-5</strain>
    </source>
</reference>
<protein>
    <submittedName>
        <fullName evidence="2">CTP synthetase</fullName>
    </submittedName>
</protein>
<organism evidence="2 3">
    <name type="scientific">Tabrizicola oligotrophica</name>
    <dbReference type="NCBI Taxonomy" id="2710650"/>
    <lineage>
        <taxon>Bacteria</taxon>
        <taxon>Pseudomonadati</taxon>
        <taxon>Pseudomonadota</taxon>
        <taxon>Alphaproteobacteria</taxon>
        <taxon>Rhodobacterales</taxon>
        <taxon>Paracoccaceae</taxon>
        <taxon>Tabrizicola</taxon>
    </lineage>
</organism>
<keyword evidence="1" id="KW-0472">Membrane</keyword>
<proteinExistence type="predicted"/>
<keyword evidence="1" id="KW-0812">Transmembrane</keyword>
<keyword evidence="1" id="KW-1133">Transmembrane helix</keyword>
<sequence>MFRLMMILFSMIGTALAGSGVVVALTTGNDTLGPILTAAAIGAALALPVSWWVARRIS</sequence>
<dbReference type="RefSeq" id="WP_164626058.1">
    <property type="nucleotide sequence ID" value="NZ_JAAIVJ010000006.1"/>
</dbReference>
<evidence type="ECO:0000313" key="3">
    <source>
        <dbReference type="Proteomes" id="UP000477782"/>
    </source>
</evidence>
<evidence type="ECO:0000256" key="1">
    <source>
        <dbReference type="SAM" id="Phobius"/>
    </source>
</evidence>
<dbReference type="AlphaFoldDB" id="A0A6M0QU75"/>